<dbReference type="AlphaFoldDB" id="A0A815URU8"/>
<name>A0A815URU8_9BILA</name>
<sequence length="32" mass="3514">LQNIFSELGCKVIKVANTSITTLETPINQPKL</sequence>
<accession>A0A815URU8</accession>
<dbReference type="EMBL" id="CAJNOT010009106">
    <property type="protein sequence ID" value="CAF1523146.1"/>
    <property type="molecule type" value="Genomic_DNA"/>
</dbReference>
<organism evidence="1 2">
    <name type="scientific">Rotaria sordida</name>
    <dbReference type="NCBI Taxonomy" id="392033"/>
    <lineage>
        <taxon>Eukaryota</taxon>
        <taxon>Metazoa</taxon>
        <taxon>Spiralia</taxon>
        <taxon>Gnathifera</taxon>
        <taxon>Rotifera</taxon>
        <taxon>Eurotatoria</taxon>
        <taxon>Bdelloidea</taxon>
        <taxon>Philodinida</taxon>
        <taxon>Philodinidae</taxon>
        <taxon>Rotaria</taxon>
    </lineage>
</organism>
<feature type="non-terminal residue" evidence="1">
    <location>
        <position position="1"/>
    </location>
</feature>
<comment type="caution">
    <text evidence="1">The sequence shown here is derived from an EMBL/GenBank/DDBJ whole genome shotgun (WGS) entry which is preliminary data.</text>
</comment>
<protein>
    <submittedName>
        <fullName evidence="1">Uncharacterized protein</fullName>
    </submittedName>
</protein>
<evidence type="ECO:0000313" key="1">
    <source>
        <dbReference type="EMBL" id="CAF1523146.1"/>
    </source>
</evidence>
<proteinExistence type="predicted"/>
<evidence type="ECO:0000313" key="2">
    <source>
        <dbReference type="Proteomes" id="UP000663864"/>
    </source>
</evidence>
<reference evidence="1" key="1">
    <citation type="submission" date="2021-02" db="EMBL/GenBank/DDBJ databases">
        <authorList>
            <person name="Nowell W R."/>
        </authorList>
    </citation>
    <scope>NUCLEOTIDE SEQUENCE</scope>
</reference>
<gene>
    <name evidence="1" type="ORF">ZHD862_LOCUS38451</name>
</gene>
<dbReference type="Proteomes" id="UP000663864">
    <property type="component" value="Unassembled WGS sequence"/>
</dbReference>